<keyword evidence="4" id="KW-1185">Reference proteome</keyword>
<dbReference type="Pfam" id="PF01381">
    <property type="entry name" value="HTH_3"/>
    <property type="match status" value="1"/>
</dbReference>
<evidence type="ECO:0000313" key="3">
    <source>
        <dbReference type="EMBL" id="SMO44949.1"/>
    </source>
</evidence>
<dbReference type="SMART" id="SM00530">
    <property type="entry name" value="HTH_XRE"/>
    <property type="match status" value="1"/>
</dbReference>
<dbReference type="EMBL" id="FXTH01000003">
    <property type="protein sequence ID" value="SMO44949.1"/>
    <property type="molecule type" value="Genomic_DNA"/>
</dbReference>
<dbReference type="InterPro" id="IPR001387">
    <property type="entry name" value="Cro/C1-type_HTH"/>
</dbReference>
<dbReference type="PANTHER" id="PTHR40455">
    <property type="entry name" value="ANTITOXIN HIGA"/>
    <property type="match status" value="1"/>
</dbReference>
<evidence type="ECO:0000313" key="4">
    <source>
        <dbReference type="Proteomes" id="UP000317593"/>
    </source>
</evidence>
<proteinExistence type="predicted"/>
<gene>
    <name evidence="3" type="ORF">SAMN06265218_1033</name>
</gene>
<evidence type="ECO:0000259" key="2">
    <source>
        <dbReference type="PROSITE" id="PS50943"/>
    </source>
</evidence>
<protein>
    <submittedName>
        <fullName evidence="3">HTH-type transcriptional regulator / antitoxin HigA</fullName>
    </submittedName>
</protein>
<dbReference type="InterPro" id="IPR010982">
    <property type="entry name" value="Lambda_DNA-bd_dom_sf"/>
</dbReference>
<dbReference type="GO" id="GO:0001046">
    <property type="term" value="F:core promoter sequence-specific DNA binding"/>
    <property type="evidence" value="ECO:0007669"/>
    <property type="project" value="TreeGrafter"/>
</dbReference>
<sequence>MATEMEQLKYTVIKSEEQYKEYCDALEELVFSDNAEAKEDEIELLTLLIEDWDRKHPLGPELDPVELIKAFMDEHGLNQTELAEIAGVGKSYISEILNYKKRMSKKVIRNIATHFKIQQSALNKSYRLERERVSDSKDESNRSRVFDISTGNRLSYEDQEGESEYVIPSQGELELVN</sequence>
<dbReference type="AlphaFoldDB" id="A0A521BD21"/>
<evidence type="ECO:0000256" key="1">
    <source>
        <dbReference type="SAM" id="MobiDB-lite"/>
    </source>
</evidence>
<dbReference type="PANTHER" id="PTHR40455:SF1">
    <property type="entry name" value="ANTITOXIN HIGA"/>
    <property type="match status" value="1"/>
</dbReference>
<organism evidence="3 4">
    <name type="scientific">Fodinibius sediminis</name>
    <dbReference type="NCBI Taxonomy" id="1214077"/>
    <lineage>
        <taxon>Bacteria</taxon>
        <taxon>Pseudomonadati</taxon>
        <taxon>Balneolota</taxon>
        <taxon>Balneolia</taxon>
        <taxon>Balneolales</taxon>
        <taxon>Balneolaceae</taxon>
        <taxon>Fodinibius</taxon>
    </lineage>
</organism>
<dbReference type="RefSeq" id="WP_142713243.1">
    <property type="nucleotide sequence ID" value="NZ_FXTH01000003.1"/>
</dbReference>
<dbReference type="GO" id="GO:0006355">
    <property type="term" value="P:regulation of DNA-templated transcription"/>
    <property type="evidence" value="ECO:0007669"/>
    <property type="project" value="InterPro"/>
</dbReference>
<dbReference type="SUPFAM" id="SSF47413">
    <property type="entry name" value="lambda repressor-like DNA-binding domains"/>
    <property type="match status" value="1"/>
</dbReference>
<dbReference type="PROSITE" id="PS50943">
    <property type="entry name" value="HTH_CROC1"/>
    <property type="match status" value="1"/>
</dbReference>
<dbReference type="Gene3D" id="1.10.260.40">
    <property type="entry name" value="lambda repressor-like DNA-binding domains"/>
    <property type="match status" value="1"/>
</dbReference>
<dbReference type="OrthoDB" id="672730at2"/>
<dbReference type="CDD" id="cd00093">
    <property type="entry name" value="HTH_XRE"/>
    <property type="match status" value="1"/>
</dbReference>
<feature type="region of interest" description="Disordered" evidence="1">
    <location>
        <begin position="153"/>
        <end position="177"/>
    </location>
</feature>
<dbReference type="Proteomes" id="UP000317593">
    <property type="component" value="Unassembled WGS sequence"/>
</dbReference>
<name>A0A521BD21_9BACT</name>
<accession>A0A521BD21</accession>
<reference evidence="3 4" key="1">
    <citation type="submission" date="2017-05" db="EMBL/GenBank/DDBJ databases">
        <authorList>
            <person name="Varghese N."/>
            <person name="Submissions S."/>
        </authorList>
    </citation>
    <scope>NUCLEOTIDE SEQUENCE [LARGE SCALE GENOMIC DNA]</scope>
    <source>
        <strain evidence="3 4">DSM 21194</strain>
    </source>
</reference>
<dbReference type="InterPro" id="IPR039060">
    <property type="entry name" value="Antitox_HigA"/>
</dbReference>
<feature type="domain" description="HTH cro/C1-type" evidence="2">
    <location>
        <begin position="68"/>
        <end position="122"/>
    </location>
</feature>